<dbReference type="Pfam" id="PF00753">
    <property type="entry name" value="Lactamase_B"/>
    <property type="match status" value="1"/>
</dbReference>
<comment type="caution">
    <text evidence="2">The sequence shown here is derived from an EMBL/GenBank/DDBJ whole genome shotgun (WGS) entry which is preliminary data.</text>
</comment>
<name>A0A8B5Y953_BACLI</name>
<proteinExistence type="predicted"/>
<dbReference type="CDD" id="cd07721">
    <property type="entry name" value="yflN-like_MBL-fold"/>
    <property type="match status" value="1"/>
</dbReference>
<dbReference type="InterPro" id="IPR036866">
    <property type="entry name" value="RibonucZ/Hydroxyglut_hydro"/>
</dbReference>
<dbReference type="AlphaFoldDB" id="A0A8B5Y953"/>
<evidence type="ECO:0000313" key="2">
    <source>
        <dbReference type="EMBL" id="TWL24253.1"/>
    </source>
</evidence>
<dbReference type="SUPFAM" id="SSF56281">
    <property type="entry name" value="Metallo-hydrolase/oxidoreductase"/>
    <property type="match status" value="1"/>
</dbReference>
<dbReference type="PANTHER" id="PTHR42951:SF17">
    <property type="entry name" value="METALLO-BETA-LACTAMASE DOMAIN-CONTAINING PROTEIN"/>
    <property type="match status" value="1"/>
</dbReference>
<dbReference type="EMBL" id="NILC01000027">
    <property type="protein sequence ID" value="TWL24253.1"/>
    <property type="molecule type" value="Genomic_DNA"/>
</dbReference>
<dbReference type="GO" id="GO:0016787">
    <property type="term" value="F:hydrolase activity"/>
    <property type="evidence" value="ECO:0007669"/>
    <property type="project" value="UniProtKB-KW"/>
</dbReference>
<dbReference type="SMART" id="SM00849">
    <property type="entry name" value="Lactamase_B"/>
    <property type="match status" value="1"/>
</dbReference>
<evidence type="ECO:0000259" key="1">
    <source>
        <dbReference type="SMART" id="SM00849"/>
    </source>
</evidence>
<dbReference type="Proteomes" id="UP000435910">
    <property type="component" value="Unassembled WGS sequence"/>
</dbReference>
<dbReference type="InterPro" id="IPR050855">
    <property type="entry name" value="NDM-1-like"/>
</dbReference>
<feature type="domain" description="Metallo-beta-lactamase" evidence="1">
    <location>
        <begin position="33"/>
        <end position="242"/>
    </location>
</feature>
<reference evidence="2 3" key="1">
    <citation type="submission" date="2019-06" db="EMBL/GenBank/DDBJ databases">
        <title>Genome sequence analysis of &gt;100 Bacillus licheniformis strains suggests intrinsic resistance to this species.</title>
        <authorList>
            <person name="Wels M."/>
            <person name="Siezen R.J."/>
            <person name="Johansen E."/>
            <person name="Stuer-Lauridsen B."/>
            <person name="Bjerre K."/>
            <person name="Nielsen B.K.K."/>
        </authorList>
    </citation>
    <scope>NUCLEOTIDE SEQUENCE [LARGE SCALE GENOMIC DNA]</scope>
    <source>
        <strain evidence="2 3">BAC-16736</strain>
    </source>
</reference>
<sequence length="267" mass="29497">MNMMSDPYMPLTSVNSGVLEEYAEGVFGLTVQIVNVYFIFDPDSREAVLIDAGMPKSAPFILREAKERFGDFRLKGIVLTHGHFDHVGALESLLETWPVPVYAHEKEMPYLMGKADYPPAKPQVKSGLVAKMSPLFPRHSINISFHVKQLNKDGSLPFLEGWKWIETPGHTPGHVSLFRQSDRTLIAGDAVTTVEQESLFEVAIQKQELNGPPAYFTMDWTKAADSVRKLAGLKPAALLTGHGVPMKGSDFSEALLDLSDRLPASDS</sequence>
<keyword evidence="2" id="KW-0378">Hydrolase</keyword>
<evidence type="ECO:0000313" key="3">
    <source>
        <dbReference type="Proteomes" id="UP000435910"/>
    </source>
</evidence>
<dbReference type="PANTHER" id="PTHR42951">
    <property type="entry name" value="METALLO-BETA-LACTAMASE DOMAIN-CONTAINING"/>
    <property type="match status" value="1"/>
</dbReference>
<organism evidence="2 3">
    <name type="scientific">Bacillus licheniformis</name>
    <dbReference type="NCBI Taxonomy" id="1402"/>
    <lineage>
        <taxon>Bacteria</taxon>
        <taxon>Bacillati</taxon>
        <taxon>Bacillota</taxon>
        <taxon>Bacilli</taxon>
        <taxon>Bacillales</taxon>
        <taxon>Bacillaceae</taxon>
        <taxon>Bacillus</taxon>
    </lineage>
</organism>
<gene>
    <name evidence="2" type="ORF">CHCC16736_1054</name>
</gene>
<dbReference type="Gene3D" id="3.60.15.10">
    <property type="entry name" value="Ribonuclease Z/Hydroxyacylglutathione hydrolase-like"/>
    <property type="match status" value="1"/>
</dbReference>
<accession>A0A8B5Y953</accession>
<protein>
    <submittedName>
        <fullName evidence="2">Putative metallo-hydrolase YflN</fullName>
    </submittedName>
</protein>
<dbReference type="InterPro" id="IPR001279">
    <property type="entry name" value="Metallo-B-lactamas"/>
</dbReference>